<proteinExistence type="predicted"/>
<dbReference type="Proteomes" id="UP000189981">
    <property type="component" value="Unassembled WGS sequence"/>
</dbReference>
<dbReference type="AlphaFoldDB" id="A0A1T5ENJ7"/>
<evidence type="ECO:0000313" key="1">
    <source>
        <dbReference type="EMBL" id="SKB85532.1"/>
    </source>
</evidence>
<sequence>MLAIVGGRSSLCFPSISDRKFEAKQQIIFKYFYGIWQGLGRLEVGSLRSEVGWLSQKSRTADPVNHQPSTVNPQLSTVNPQLSTYLTVFFNFPYWVIINCVESPFTVTAKR</sequence>
<accession>A0A1T5ENJ7</accession>
<reference evidence="2" key="1">
    <citation type="submission" date="2017-02" db="EMBL/GenBank/DDBJ databases">
        <authorList>
            <person name="Varghese N."/>
            <person name="Submissions S."/>
        </authorList>
    </citation>
    <scope>NUCLEOTIDE SEQUENCE [LARGE SCALE GENOMIC DNA]</scope>
    <source>
        <strain evidence="2">DSM 22385</strain>
    </source>
</reference>
<keyword evidence="2" id="KW-1185">Reference proteome</keyword>
<dbReference type="EMBL" id="FUYR01000004">
    <property type="protein sequence ID" value="SKB85532.1"/>
    <property type="molecule type" value="Genomic_DNA"/>
</dbReference>
<evidence type="ECO:0000313" key="2">
    <source>
        <dbReference type="Proteomes" id="UP000189981"/>
    </source>
</evidence>
<gene>
    <name evidence="1" type="ORF">SAMN05661099_3083</name>
</gene>
<organism evidence="1 2">
    <name type="scientific">Daejeonella lutea</name>
    <dbReference type="NCBI Taxonomy" id="572036"/>
    <lineage>
        <taxon>Bacteria</taxon>
        <taxon>Pseudomonadati</taxon>
        <taxon>Bacteroidota</taxon>
        <taxon>Sphingobacteriia</taxon>
        <taxon>Sphingobacteriales</taxon>
        <taxon>Sphingobacteriaceae</taxon>
        <taxon>Daejeonella</taxon>
    </lineage>
</organism>
<name>A0A1T5ENJ7_9SPHI</name>
<protein>
    <submittedName>
        <fullName evidence="1">Uncharacterized protein</fullName>
    </submittedName>
</protein>